<reference evidence="1 2" key="1">
    <citation type="submission" date="2018-09" db="EMBL/GenBank/DDBJ databases">
        <title>A high-quality reference genome of wild soybean provides a powerful tool to mine soybean genomes.</title>
        <authorList>
            <person name="Xie M."/>
            <person name="Chung C.Y.L."/>
            <person name="Li M.-W."/>
            <person name="Wong F.-L."/>
            <person name="Chan T.-F."/>
            <person name="Lam H.-M."/>
        </authorList>
    </citation>
    <scope>NUCLEOTIDE SEQUENCE [LARGE SCALE GENOMIC DNA]</scope>
    <source>
        <strain evidence="2">cv. W05</strain>
        <tissue evidence="1">Hypocotyl of etiolated seedlings</tissue>
    </source>
</reference>
<proteinExistence type="predicted"/>
<comment type="caution">
    <text evidence="1">The sequence shown here is derived from an EMBL/GenBank/DDBJ whole genome shotgun (WGS) entry which is preliminary data.</text>
</comment>
<organism evidence="1 2">
    <name type="scientific">Glycine soja</name>
    <name type="common">Wild soybean</name>
    <dbReference type="NCBI Taxonomy" id="3848"/>
    <lineage>
        <taxon>Eukaryota</taxon>
        <taxon>Viridiplantae</taxon>
        <taxon>Streptophyta</taxon>
        <taxon>Embryophyta</taxon>
        <taxon>Tracheophyta</taxon>
        <taxon>Spermatophyta</taxon>
        <taxon>Magnoliopsida</taxon>
        <taxon>eudicotyledons</taxon>
        <taxon>Gunneridae</taxon>
        <taxon>Pentapetalae</taxon>
        <taxon>rosids</taxon>
        <taxon>fabids</taxon>
        <taxon>Fabales</taxon>
        <taxon>Fabaceae</taxon>
        <taxon>Papilionoideae</taxon>
        <taxon>50 kb inversion clade</taxon>
        <taxon>NPAAA clade</taxon>
        <taxon>indigoferoid/millettioid clade</taxon>
        <taxon>Phaseoleae</taxon>
        <taxon>Glycine</taxon>
        <taxon>Glycine subgen. Soja</taxon>
    </lineage>
</organism>
<dbReference type="AlphaFoldDB" id="A0A445GTH5"/>
<accession>A0A445GTH5</accession>
<keyword evidence="2" id="KW-1185">Reference proteome</keyword>
<name>A0A445GTH5_GLYSO</name>
<sequence>MLGVKNIISIIKEWIIVNRTVTIAFKVSSIANNGDGEVLEARINISNCRILVLAGNWLDGIRAPPFPFDIIKHGQQGSFGPNRRLPKLNTQTSIAAANLCHKRDTMRTTRRHKIVLHGDHVRKLFIVIASLFPQNDDKALSVSVSSIQEGGGLENPTTLRNRVFSLGKSLHASWSV</sequence>
<protein>
    <submittedName>
        <fullName evidence="1">Uncharacterized protein</fullName>
    </submittedName>
</protein>
<dbReference type="Proteomes" id="UP000289340">
    <property type="component" value="Chromosome 15"/>
</dbReference>
<evidence type="ECO:0000313" key="1">
    <source>
        <dbReference type="EMBL" id="RZB64591.1"/>
    </source>
</evidence>
<evidence type="ECO:0000313" key="2">
    <source>
        <dbReference type="Proteomes" id="UP000289340"/>
    </source>
</evidence>
<gene>
    <name evidence="1" type="ORF">D0Y65_040899</name>
</gene>
<dbReference type="EMBL" id="QZWG01000015">
    <property type="protein sequence ID" value="RZB64591.1"/>
    <property type="molecule type" value="Genomic_DNA"/>
</dbReference>